<dbReference type="AlphaFoldDB" id="A0A0V1DR40"/>
<comment type="caution">
    <text evidence="1">The sequence shown here is derived from an EMBL/GenBank/DDBJ whole genome shotgun (WGS) entry which is preliminary data.</text>
</comment>
<protein>
    <submittedName>
        <fullName evidence="1">Uncharacterized protein</fullName>
    </submittedName>
</protein>
<sequence>MKRARFCSVHFIAAFDPRFKPPLLVHTTNITFAEVQIKVLKSAD</sequence>
<evidence type="ECO:0000313" key="1">
    <source>
        <dbReference type="EMBL" id="KRY64012.1"/>
    </source>
</evidence>
<evidence type="ECO:0000313" key="2">
    <source>
        <dbReference type="Proteomes" id="UP000054995"/>
    </source>
</evidence>
<proteinExistence type="predicted"/>
<keyword evidence="2" id="KW-1185">Reference proteome</keyword>
<organism evidence="1 2">
    <name type="scientific">Trichinella pseudospiralis</name>
    <name type="common">Parasitic roundworm</name>
    <dbReference type="NCBI Taxonomy" id="6337"/>
    <lineage>
        <taxon>Eukaryota</taxon>
        <taxon>Metazoa</taxon>
        <taxon>Ecdysozoa</taxon>
        <taxon>Nematoda</taxon>
        <taxon>Enoplea</taxon>
        <taxon>Dorylaimia</taxon>
        <taxon>Trichinellida</taxon>
        <taxon>Trichinellidae</taxon>
        <taxon>Trichinella</taxon>
    </lineage>
</organism>
<accession>A0A0V1DR40</accession>
<dbReference type="EMBL" id="JYDT01001824">
    <property type="protein sequence ID" value="KRY64012.1"/>
    <property type="molecule type" value="Genomic_DNA"/>
</dbReference>
<dbReference type="Proteomes" id="UP000054995">
    <property type="component" value="Unassembled WGS sequence"/>
</dbReference>
<reference evidence="1 2" key="1">
    <citation type="submission" date="2015-01" db="EMBL/GenBank/DDBJ databases">
        <title>Evolution of Trichinella species and genotypes.</title>
        <authorList>
            <person name="Korhonen P.K."/>
            <person name="Edoardo P."/>
            <person name="Giuseppe L.R."/>
            <person name="Gasser R.B."/>
        </authorList>
    </citation>
    <scope>NUCLEOTIDE SEQUENCE [LARGE SCALE GENOMIC DNA]</scope>
    <source>
        <strain evidence="1">ISS470</strain>
    </source>
</reference>
<name>A0A0V1DR40_TRIPS</name>
<gene>
    <name evidence="1" type="ORF">T4D_5926</name>
</gene>